<sequence length="385" mass="41822">MVEWHCLSHCASHIHRGAAGTKLHGGLLDVCHRVNVCKRRFIAGLVVFCRLLNAGGAVGSLEHIIQGALRPGFGLCPILLPDHRSGNVKARCILVDGRHLKHQLRAVRLCLDDADHGCQKRVESHPHHVTHAQSVVSKLPQVILAHPEGPRINGDFEMPVHLAAHIAPGGYGLHNLTAHGAELLTRYGCPQRVARFARPPQYLRSVVVGTPGICFGLQIGNAGHRHKPQSALKLRLHNVLTHLYATRGAGIASGVVQRLDVELLHKIEQQARFVAAAGVHKHLCWYAVHWVTRAAVINCTNQCLDDAQGVLALGLLVMQIDVAAVVVDDQISQNALPGDLHQFARLVLVVIPLVEQPHGLAAAHAVQHAHRGIYLPCVVRMQAAQ</sequence>
<name>A0A644XD06_9ZZZZ</name>
<protein>
    <submittedName>
        <fullName evidence="1">Uncharacterized protein</fullName>
    </submittedName>
</protein>
<dbReference type="EMBL" id="VSSQ01002203">
    <property type="protein sequence ID" value="MPM13979.1"/>
    <property type="molecule type" value="Genomic_DNA"/>
</dbReference>
<comment type="caution">
    <text evidence="1">The sequence shown here is derived from an EMBL/GenBank/DDBJ whole genome shotgun (WGS) entry which is preliminary data.</text>
</comment>
<proteinExistence type="predicted"/>
<gene>
    <name evidence="1" type="ORF">SDC9_60339</name>
</gene>
<accession>A0A644XD06</accession>
<dbReference type="AlphaFoldDB" id="A0A644XD06"/>
<evidence type="ECO:0000313" key="1">
    <source>
        <dbReference type="EMBL" id="MPM13979.1"/>
    </source>
</evidence>
<reference evidence="1" key="1">
    <citation type="submission" date="2019-08" db="EMBL/GenBank/DDBJ databases">
        <authorList>
            <person name="Kucharzyk K."/>
            <person name="Murdoch R.W."/>
            <person name="Higgins S."/>
            <person name="Loffler F."/>
        </authorList>
    </citation>
    <scope>NUCLEOTIDE SEQUENCE</scope>
</reference>
<organism evidence="1">
    <name type="scientific">bioreactor metagenome</name>
    <dbReference type="NCBI Taxonomy" id="1076179"/>
    <lineage>
        <taxon>unclassified sequences</taxon>
        <taxon>metagenomes</taxon>
        <taxon>ecological metagenomes</taxon>
    </lineage>
</organism>